<feature type="region of interest" description="Disordered" evidence="1">
    <location>
        <begin position="594"/>
        <end position="626"/>
    </location>
</feature>
<feature type="compositionally biased region" description="Basic and acidic residues" evidence="1">
    <location>
        <begin position="89"/>
        <end position="105"/>
    </location>
</feature>
<feature type="compositionally biased region" description="Polar residues" evidence="1">
    <location>
        <begin position="607"/>
        <end position="623"/>
    </location>
</feature>
<feature type="compositionally biased region" description="Basic and acidic residues" evidence="1">
    <location>
        <begin position="173"/>
        <end position="193"/>
    </location>
</feature>
<feature type="compositionally biased region" description="Basic and acidic residues" evidence="1">
    <location>
        <begin position="115"/>
        <end position="132"/>
    </location>
</feature>
<gene>
    <name evidence="3" type="ORF">GCM10023262_07150</name>
</gene>
<feature type="compositionally biased region" description="Polar residues" evidence="1">
    <location>
        <begin position="673"/>
        <end position="690"/>
    </location>
</feature>
<dbReference type="InterPro" id="IPR036680">
    <property type="entry name" value="SPOR-like_sf"/>
</dbReference>
<feature type="domain" description="SPOR" evidence="2">
    <location>
        <begin position="757"/>
        <end position="836"/>
    </location>
</feature>
<keyword evidence="4" id="KW-1185">Reference proteome</keyword>
<feature type="region of interest" description="Disordered" evidence="1">
    <location>
        <begin position="1"/>
        <end position="67"/>
    </location>
</feature>
<sequence length="837" mass="95395">MSDNDRKNPHEMKQNHEHHDPLERLARIFNPHKQSESQNDQSPIRTNQAMSHSSKVRPSPENSSYDDFDLSFLEAELENNLTNDLPFNEQKKQWDLHTTTDEKTSDVASTSSFNHLERKGFLPKEEKSLPMSHDEEQILDALSPLPIPQNQSPQKKATSFEKSDFSTQSESSLFDKADRQASQRNITDPREQTVRFSPSASPQESAANIQRNDNDDQSFYDSFIQHPYKVSTYEENQIKEYHTDVSSSSTNRFFSSSHLSAEKEDTKKNETMRNFSSPLDVTQISEHSDLKDSLQEHHMTNYPKFFEEETSQQETYAEKNLKYHNVQTEYINIAENSEQNNKKEGLYNQNNLNDIGSPSEPLTTRQIGGFSTHNYTHKNTPPPNIDTYKFAEEIVEKTGPIMVPEIPYNAPEYNIPTDGLKEEFADVLNVGHVLEESFSRQQQQNEVFNEIFHQTMQNPRDDAYTNFQNQNPDSFPLDNMEYNSSSFTEKHSYKGIDKTSAHASTPPPVKNFIVGKTLTKSAILLILIVIGFVGYSHFFTPSQKNGNTPIIRADNTPFKFKQESTETKDDIAHNLDVYKQTTDQNEKQENTQQFLIDDSEQPKDLTEVNQQETTDSVSPSFTESDVDDAVTEAVNHTIPTREVQTVIVNQDGTVLLTPKNSAEEKNTDEPKETNGQTTVEQFQDSSPTVSHKSEINNKETEDKLMGDIDKIIAENTFHSDIEEKTIPVPSHAEKNLQLQTHTASHPTLSNQISRQNSESYYVQLASQPTHALAVDSLKKMKSRFEALIGVRPVNIQSAFIPGKGTYYRVRIQTQNRNDAISLCENIKNYGGSCFITR</sequence>
<feature type="region of interest" description="Disordered" evidence="1">
    <location>
        <begin position="144"/>
        <end position="219"/>
    </location>
</feature>
<dbReference type="EMBL" id="BAABJA010000003">
    <property type="protein sequence ID" value="GAA4661802.1"/>
    <property type="molecule type" value="Genomic_DNA"/>
</dbReference>
<reference evidence="4" key="1">
    <citation type="journal article" date="2019" name="Int. J. Syst. Evol. Microbiol.">
        <title>The Global Catalogue of Microorganisms (GCM) 10K type strain sequencing project: providing services to taxonomists for standard genome sequencing and annotation.</title>
        <authorList>
            <consortium name="The Broad Institute Genomics Platform"/>
            <consortium name="The Broad Institute Genome Sequencing Center for Infectious Disease"/>
            <person name="Wu L."/>
            <person name="Ma J."/>
        </authorList>
    </citation>
    <scope>NUCLEOTIDE SEQUENCE [LARGE SCALE GENOMIC DNA]</scope>
    <source>
        <strain evidence="4">JCM 17714</strain>
    </source>
</reference>
<evidence type="ECO:0000313" key="4">
    <source>
        <dbReference type="Proteomes" id="UP001501699"/>
    </source>
</evidence>
<name>A0ABP8VF77_9HYPH</name>
<dbReference type="InterPro" id="IPR007730">
    <property type="entry name" value="SPOR-like_dom"/>
</dbReference>
<proteinExistence type="predicted"/>
<comment type="caution">
    <text evidence="3">The sequence shown here is derived from an EMBL/GenBank/DDBJ whole genome shotgun (WGS) entry which is preliminary data.</text>
</comment>
<evidence type="ECO:0000313" key="3">
    <source>
        <dbReference type="EMBL" id="GAA4661802.1"/>
    </source>
</evidence>
<dbReference type="Gene3D" id="3.30.70.1070">
    <property type="entry name" value="Sporulation related repeat"/>
    <property type="match status" value="1"/>
</dbReference>
<feature type="compositionally biased region" description="Polar residues" evidence="1">
    <location>
        <begin position="36"/>
        <end position="53"/>
    </location>
</feature>
<feature type="region of interest" description="Disordered" evidence="1">
    <location>
        <begin position="81"/>
        <end position="132"/>
    </location>
</feature>
<feature type="compositionally biased region" description="Basic and acidic residues" evidence="1">
    <location>
        <begin position="1"/>
        <end position="26"/>
    </location>
</feature>
<evidence type="ECO:0000256" key="1">
    <source>
        <dbReference type="SAM" id="MobiDB-lite"/>
    </source>
</evidence>
<accession>A0ABP8VF77</accession>
<protein>
    <recommendedName>
        <fullName evidence="2">SPOR domain-containing protein</fullName>
    </recommendedName>
</protein>
<feature type="compositionally biased region" description="Polar residues" evidence="1">
    <location>
        <begin position="148"/>
        <end position="157"/>
    </location>
</feature>
<evidence type="ECO:0000259" key="2">
    <source>
        <dbReference type="Pfam" id="PF05036"/>
    </source>
</evidence>
<feature type="compositionally biased region" description="Basic and acidic residues" evidence="1">
    <location>
        <begin position="661"/>
        <end position="672"/>
    </location>
</feature>
<feature type="region of interest" description="Disordered" evidence="1">
    <location>
        <begin position="652"/>
        <end position="702"/>
    </location>
</feature>
<dbReference type="Proteomes" id="UP001501699">
    <property type="component" value="Unassembled WGS sequence"/>
</dbReference>
<feature type="compositionally biased region" description="Polar residues" evidence="1">
    <location>
        <begin position="194"/>
        <end position="211"/>
    </location>
</feature>
<feature type="compositionally biased region" description="Basic and acidic residues" evidence="1">
    <location>
        <begin position="691"/>
        <end position="702"/>
    </location>
</feature>
<organism evidence="3 4">
    <name type="scientific">Bartonella pachyuromydis</name>
    <dbReference type="NCBI Taxonomy" id="931097"/>
    <lineage>
        <taxon>Bacteria</taxon>
        <taxon>Pseudomonadati</taxon>
        <taxon>Pseudomonadota</taxon>
        <taxon>Alphaproteobacteria</taxon>
        <taxon>Hyphomicrobiales</taxon>
        <taxon>Bartonellaceae</taxon>
        <taxon>Bartonella</taxon>
    </lineage>
</organism>
<dbReference type="RefSeq" id="WP_345118741.1">
    <property type="nucleotide sequence ID" value="NZ_BAABJA010000003.1"/>
</dbReference>
<dbReference type="Pfam" id="PF05036">
    <property type="entry name" value="SPOR"/>
    <property type="match status" value="1"/>
</dbReference>